<feature type="transmembrane region" description="Helical" evidence="10">
    <location>
        <begin position="357"/>
        <end position="375"/>
    </location>
</feature>
<organism evidence="12 13">
    <name type="scientific">Lingula anatina</name>
    <name type="common">Brachiopod</name>
    <name type="synonym">Lingula unguis</name>
    <dbReference type="NCBI Taxonomy" id="7574"/>
    <lineage>
        <taxon>Eukaryota</taxon>
        <taxon>Metazoa</taxon>
        <taxon>Spiralia</taxon>
        <taxon>Lophotrochozoa</taxon>
        <taxon>Brachiopoda</taxon>
        <taxon>Linguliformea</taxon>
        <taxon>Lingulata</taxon>
        <taxon>Lingulida</taxon>
        <taxon>Linguloidea</taxon>
        <taxon>Lingulidae</taxon>
        <taxon>Lingula</taxon>
    </lineage>
</organism>
<dbReference type="PANTHER" id="PTHR24228:SF59">
    <property type="entry name" value="NEUROPEPTIDE RECEPTOR 15"/>
    <property type="match status" value="1"/>
</dbReference>
<evidence type="ECO:0000256" key="7">
    <source>
        <dbReference type="ARBA" id="ARBA00023170"/>
    </source>
</evidence>
<feature type="transmembrane region" description="Helical" evidence="10">
    <location>
        <begin position="118"/>
        <end position="141"/>
    </location>
</feature>
<keyword evidence="2" id="KW-1003">Cell membrane</keyword>
<comment type="subcellular location">
    <subcellularLocation>
        <location evidence="1">Cell membrane</location>
        <topology evidence="1">Multi-pass membrane protein</topology>
    </subcellularLocation>
</comment>
<evidence type="ECO:0000256" key="9">
    <source>
        <dbReference type="SAM" id="MobiDB-lite"/>
    </source>
</evidence>
<dbReference type="Pfam" id="PF00001">
    <property type="entry name" value="7tm_1"/>
    <property type="match status" value="1"/>
</dbReference>
<dbReference type="SUPFAM" id="SSF81321">
    <property type="entry name" value="Family A G protein-coupled receptor-like"/>
    <property type="match status" value="1"/>
</dbReference>
<feature type="transmembrane region" description="Helical" evidence="10">
    <location>
        <begin position="153"/>
        <end position="178"/>
    </location>
</feature>
<evidence type="ECO:0000256" key="5">
    <source>
        <dbReference type="ARBA" id="ARBA00023040"/>
    </source>
</evidence>
<dbReference type="GO" id="GO:0004930">
    <property type="term" value="F:G protein-coupled receptor activity"/>
    <property type="evidence" value="ECO:0007669"/>
    <property type="project" value="UniProtKB-KW"/>
</dbReference>
<keyword evidence="12" id="KW-1185">Reference proteome</keyword>
<keyword evidence="6 10" id="KW-0472">Membrane</keyword>
<evidence type="ECO:0000256" key="2">
    <source>
        <dbReference type="ARBA" id="ARBA00022475"/>
    </source>
</evidence>
<accession>A0A1S3I505</accession>
<dbReference type="PANTHER" id="PTHR24228">
    <property type="entry name" value="B2 BRADYKININ RECEPTOR/ANGIOTENSIN II RECEPTOR"/>
    <property type="match status" value="1"/>
</dbReference>
<keyword evidence="5" id="KW-0297">G-protein coupled receptor</keyword>
<gene>
    <name evidence="13" type="primary">LOC106161022</name>
</gene>
<dbReference type="InterPro" id="IPR017452">
    <property type="entry name" value="GPCR_Rhodpsn_7TM"/>
</dbReference>
<evidence type="ECO:0000256" key="3">
    <source>
        <dbReference type="ARBA" id="ARBA00022692"/>
    </source>
</evidence>
<dbReference type="SMART" id="SM01381">
    <property type="entry name" value="7TM_GPCR_Srsx"/>
    <property type="match status" value="1"/>
</dbReference>
<evidence type="ECO:0000313" key="12">
    <source>
        <dbReference type="Proteomes" id="UP000085678"/>
    </source>
</evidence>
<feature type="transmembrane region" description="Helical" evidence="10">
    <location>
        <begin position="395"/>
        <end position="416"/>
    </location>
</feature>
<keyword evidence="7" id="KW-0675">Receptor</keyword>
<keyword evidence="4 10" id="KW-1133">Transmembrane helix</keyword>
<keyword evidence="8" id="KW-0807">Transducer</keyword>
<dbReference type="AlphaFoldDB" id="A0A1S3I505"/>
<dbReference type="GO" id="GO:0005886">
    <property type="term" value="C:plasma membrane"/>
    <property type="evidence" value="ECO:0007669"/>
    <property type="project" value="UniProtKB-SubCell"/>
</dbReference>
<keyword evidence="3 10" id="KW-0812">Transmembrane</keyword>
<feature type="transmembrane region" description="Helical" evidence="10">
    <location>
        <begin position="78"/>
        <end position="98"/>
    </location>
</feature>
<proteinExistence type="predicted"/>
<name>A0A1S3I505_LINAN</name>
<protein>
    <submittedName>
        <fullName evidence="13">Uncharacterized protein LOC106161022</fullName>
    </submittedName>
</protein>
<evidence type="ECO:0000259" key="11">
    <source>
        <dbReference type="PROSITE" id="PS50262"/>
    </source>
</evidence>
<evidence type="ECO:0000256" key="4">
    <source>
        <dbReference type="ARBA" id="ARBA00022989"/>
    </source>
</evidence>
<sequence length="431" mass="48143">MPNNTASVEDIAVHINDAVNSSNSSLTNTANANNFPDGLPLINCMILFIVIVVGLPENVCVILTIAKKRSFRTSINTLVAYTSLMDVLQCLFGATLHMRQNILGQRGLSQWECYTLSFVSVFTNITNVCLLGAISVLRLIQFFAKQNNQPNRVLIFISIVVSTTVGLTLATAATFYSKASYYICTNDDRQYLPGTEEVINYTLFLPVFGLSAILIVVSYLGIYCRVRKYARVSPTDHQVMTTVENHDDHRGTQIKSVTQPQALPREVQDQSGGEPQRNGHEQQGADPAISQDIHKWGHRTELQGIHQGVEPASLQDIHQGAHPTGLQDIHQGTDQNLPQREQVPDIQQIPHQRNDVLAARTFALVLFVWLLLYLPLPVIGAWKFRHGMTPQLKHIRSFFASLNCMSAVLNPLIYWYGSKKFRKAISCVCRC</sequence>
<dbReference type="KEGG" id="lak:106161022"/>
<dbReference type="CDD" id="cd00637">
    <property type="entry name" value="7tm_classA_rhodopsin-like"/>
    <property type="match status" value="1"/>
</dbReference>
<evidence type="ECO:0000313" key="13">
    <source>
        <dbReference type="RefSeq" id="XP_013393303.1"/>
    </source>
</evidence>
<dbReference type="PRINTS" id="PR00237">
    <property type="entry name" value="GPCRRHODOPSN"/>
</dbReference>
<dbReference type="InterPro" id="IPR000276">
    <property type="entry name" value="GPCR_Rhodpsn"/>
</dbReference>
<dbReference type="InParanoid" id="A0A1S3I505"/>
<feature type="transmembrane region" description="Helical" evidence="10">
    <location>
        <begin position="45"/>
        <end position="66"/>
    </location>
</feature>
<evidence type="ECO:0000256" key="1">
    <source>
        <dbReference type="ARBA" id="ARBA00004651"/>
    </source>
</evidence>
<dbReference type="Gene3D" id="1.20.1070.10">
    <property type="entry name" value="Rhodopsin 7-helix transmembrane proteins"/>
    <property type="match status" value="1"/>
</dbReference>
<dbReference type="Proteomes" id="UP000085678">
    <property type="component" value="Unplaced"/>
</dbReference>
<feature type="transmembrane region" description="Helical" evidence="10">
    <location>
        <begin position="198"/>
        <end position="222"/>
    </location>
</feature>
<feature type="region of interest" description="Disordered" evidence="9">
    <location>
        <begin position="244"/>
        <end position="286"/>
    </location>
</feature>
<feature type="domain" description="G-protein coupled receptors family 1 profile" evidence="11">
    <location>
        <begin position="57"/>
        <end position="414"/>
    </location>
</feature>
<reference evidence="13" key="1">
    <citation type="submission" date="2025-08" db="UniProtKB">
        <authorList>
            <consortium name="RefSeq"/>
        </authorList>
    </citation>
    <scope>IDENTIFICATION</scope>
    <source>
        <tissue evidence="13">Gonads</tissue>
    </source>
</reference>
<evidence type="ECO:0000256" key="6">
    <source>
        <dbReference type="ARBA" id="ARBA00023136"/>
    </source>
</evidence>
<dbReference type="GeneID" id="106161022"/>
<evidence type="ECO:0000256" key="10">
    <source>
        <dbReference type="SAM" id="Phobius"/>
    </source>
</evidence>
<evidence type="ECO:0000256" key="8">
    <source>
        <dbReference type="ARBA" id="ARBA00023224"/>
    </source>
</evidence>
<dbReference type="RefSeq" id="XP_013393303.1">
    <property type="nucleotide sequence ID" value="XM_013537849.1"/>
</dbReference>
<dbReference type="PROSITE" id="PS50262">
    <property type="entry name" value="G_PROTEIN_RECEP_F1_2"/>
    <property type="match status" value="1"/>
</dbReference>